<evidence type="ECO:0000313" key="3">
    <source>
        <dbReference type="Proteomes" id="UP000316030"/>
    </source>
</evidence>
<feature type="transmembrane region" description="Helical" evidence="1">
    <location>
        <begin position="12"/>
        <end position="32"/>
    </location>
</feature>
<protein>
    <recommendedName>
        <fullName evidence="4">Twin-arginine translocation signal domain-containing protein</fullName>
    </recommendedName>
</protein>
<proteinExistence type="predicted"/>
<dbReference type="AlphaFoldDB" id="A0A521BQ94"/>
<dbReference type="InterPro" id="IPR006311">
    <property type="entry name" value="TAT_signal"/>
</dbReference>
<accession>A0A521BQ94</accession>
<dbReference type="RefSeq" id="WP_185958931.1">
    <property type="nucleotide sequence ID" value="NZ_FXTO01000003.1"/>
</dbReference>
<dbReference type="EMBL" id="FXTO01000003">
    <property type="protein sequence ID" value="SMO48720.1"/>
    <property type="molecule type" value="Genomic_DNA"/>
</dbReference>
<keyword evidence="1" id="KW-0812">Transmembrane</keyword>
<evidence type="ECO:0008006" key="4">
    <source>
        <dbReference type="Google" id="ProtNLM"/>
    </source>
</evidence>
<dbReference type="Proteomes" id="UP000316030">
    <property type="component" value="Unassembled WGS sequence"/>
</dbReference>
<reference evidence="2 3" key="1">
    <citation type="submission" date="2017-05" db="EMBL/GenBank/DDBJ databases">
        <authorList>
            <person name="Varghese N."/>
            <person name="Submissions S."/>
        </authorList>
    </citation>
    <scope>NUCLEOTIDE SEQUENCE [LARGE SCALE GENOMIC DNA]</scope>
    <source>
        <strain evidence="2 3">DSM 29506</strain>
    </source>
</reference>
<dbReference type="PROSITE" id="PS51318">
    <property type="entry name" value="TAT"/>
    <property type="match status" value="1"/>
</dbReference>
<gene>
    <name evidence="2" type="ORF">SAMN06265173_103209</name>
</gene>
<sequence length="185" mass="19927">MHAQALQPSRRSFLKLGAIGLAAVVGGGYIAARITDGSAAPLLPQAANLSAEVQQMLYRVFDGVLHGMLPQGREQELLTKTVGALDYGISGLPPHIQKELTGLLSLLAFAPVRFALIGRWSGWQNATREDVTAQMNDLKGSDKDLQRLIYITLHDLATSSFYGLEESWELVGYPGPLVTGPGEEV</sequence>
<keyword evidence="1" id="KW-0472">Membrane</keyword>
<keyword evidence="3" id="KW-1185">Reference proteome</keyword>
<name>A0A521BQ94_9RHOB</name>
<keyword evidence="1" id="KW-1133">Transmembrane helix</keyword>
<organism evidence="2 3">
    <name type="scientific">Thalassovita litoralis</name>
    <dbReference type="NCBI Taxonomy" id="1010611"/>
    <lineage>
        <taxon>Bacteria</taxon>
        <taxon>Pseudomonadati</taxon>
        <taxon>Pseudomonadota</taxon>
        <taxon>Alphaproteobacteria</taxon>
        <taxon>Rhodobacterales</taxon>
        <taxon>Roseobacteraceae</taxon>
        <taxon>Thalassovita</taxon>
    </lineage>
</organism>
<evidence type="ECO:0000256" key="1">
    <source>
        <dbReference type="SAM" id="Phobius"/>
    </source>
</evidence>
<evidence type="ECO:0000313" key="2">
    <source>
        <dbReference type="EMBL" id="SMO48720.1"/>
    </source>
</evidence>